<protein>
    <submittedName>
        <fullName evidence="2">Uncharacterized protein</fullName>
    </submittedName>
</protein>
<gene>
    <name evidence="2" type="ORF">HK097_006915</name>
</gene>
<name>A0AAD5X695_9FUNG</name>
<organism evidence="2 3">
    <name type="scientific">Rhizophlyctis rosea</name>
    <dbReference type="NCBI Taxonomy" id="64517"/>
    <lineage>
        <taxon>Eukaryota</taxon>
        <taxon>Fungi</taxon>
        <taxon>Fungi incertae sedis</taxon>
        <taxon>Chytridiomycota</taxon>
        <taxon>Chytridiomycota incertae sedis</taxon>
        <taxon>Chytridiomycetes</taxon>
        <taxon>Rhizophlyctidales</taxon>
        <taxon>Rhizophlyctidaceae</taxon>
        <taxon>Rhizophlyctis</taxon>
    </lineage>
</organism>
<dbReference type="AlphaFoldDB" id="A0AAD5X695"/>
<evidence type="ECO:0000256" key="1">
    <source>
        <dbReference type="SAM" id="MobiDB-lite"/>
    </source>
</evidence>
<feature type="region of interest" description="Disordered" evidence="1">
    <location>
        <begin position="54"/>
        <end position="86"/>
    </location>
</feature>
<evidence type="ECO:0000313" key="3">
    <source>
        <dbReference type="Proteomes" id="UP001212841"/>
    </source>
</evidence>
<dbReference type="Proteomes" id="UP001212841">
    <property type="component" value="Unassembled WGS sequence"/>
</dbReference>
<feature type="compositionally biased region" description="Acidic residues" evidence="1">
    <location>
        <begin position="54"/>
        <end position="69"/>
    </location>
</feature>
<sequence>MPTTMVSRCRVEKFVMGGVNAMTFRVEGGAIVPPSGMSTAVSKGGKGVGLGVLAEDEEEESEESEDVDTTDILGRSGKSKEFATTRKEASNKLTELRLSTFEETQKAITAATSTPLHPYLSKQLSIFWNVWYPKPPDSLLISLQTPPPPSMGYALRRWTYLVDLASGGRSAMSA</sequence>
<dbReference type="EMBL" id="JADGJD010000329">
    <property type="protein sequence ID" value="KAJ3052068.1"/>
    <property type="molecule type" value="Genomic_DNA"/>
</dbReference>
<comment type="caution">
    <text evidence="2">The sequence shown here is derived from an EMBL/GenBank/DDBJ whole genome shotgun (WGS) entry which is preliminary data.</text>
</comment>
<proteinExistence type="predicted"/>
<evidence type="ECO:0000313" key="2">
    <source>
        <dbReference type="EMBL" id="KAJ3052068.1"/>
    </source>
</evidence>
<reference evidence="2" key="1">
    <citation type="submission" date="2020-05" db="EMBL/GenBank/DDBJ databases">
        <title>Phylogenomic resolution of chytrid fungi.</title>
        <authorList>
            <person name="Stajich J.E."/>
            <person name="Amses K."/>
            <person name="Simmons R."/>
            <person name="Seto K."/>
            <person name="Myers J."/>
            <person name="Bonds A."/>
            <person name="Quandt C.A."/>
            <person name="Barry K."/>
            <person name="Liu P."/>
            <person name="Grigoriev I."/>
            <person name="Longcore J.E."/>
            <person name="James T.Y."/>
        </authorList>
    </citation>
    <scope>NUCLEOTIDE SEQUENCE</scope>
    <source>
        <strain evidence="2">JEL0318</strain>
    </source>
</reference>
<accession>A0AAD5X695</accession>
<feature type="non-terminal residue" evidence="2">
    <location>
        <position position="174"/>
    </location>
</feature>
<keyword evidence="3" id="KW-1185">Reference proteome</keyword>